<proteinExistence type="predicted"/>
<accession>A0A5D3BAL3</accession>
<evidence type="ECO:0000313" key="2">
    <source>
        <dbReference type="EMBL" id="TYJ95936.1"/>
    </source>
</evidence>
<dbReference type="AlphaFoldDB" id="A0A5D3BAL3"/>
<organism evidence="2 4">
    <name type="scientific">Cucumis melo var. makuwa</name>
    <name type="common">Oriental melon</name>
    <dbReference type="NCBI Taxonomy" id="1194695"/>
    <lineage>
        <taxon>Eukaryota</taxon>
        <taxon>Viridiplantae</taxon>
        <taxon>Streptophyta</taxon>
        <taxon>Embryophyta</taxon>
        <taxon>Tracheophyta</taxon>
        <taxon>Spermatophyta</taxon>
        <taxon>Magnoliopsida</taxon>
        <taxon>eudicotyledons</taxon>
        <taxon>Gunneridae</taxon>
        <taxon>Pentapetalae</taxon>
        <taxon>rosids</taxon>
        <taxon>fabids</taxon>
        <taxon>Cucurbitales</taxon>
        <taxon>Cucurbitaceae</taxon>
        <taxon>Benincaseae</taxon>
        <taxon>Cucumis</taxon>
    </lineage>
</organism>
<protein>
    <submittedName>
        <fullName evidence="2">Retrovirus-related Pol polyprotein from transposon TNT 1-94</fullName>
    </submittedName>
</protein>
<dbReference type="Proteomes" id="UP000321393">
    <property type="component" value="Unassembled WGS sequence"/>
</dbReference>
<dbReference type="OrthoDB" id="1845088at2759"/>
<evidence type="ECO:0000313" key="1">
    <source>
        <dbReference type="EMBL" id="KAA0036876.1"/>
    </source>
</evidence>
<sequence length="128" mass="14437">METLRPETLGTSTSLAHQDTKLKVICWDMYHVLRCQVGNPVLTRALISQVLLGLDEDYNAVAVALQGKTELSWLQMKSKLVSYEKSHHKVKVGKITFAMEIVVVVVDNPKVEDTAEDDIIQHAKFMEK</sequence>
<evidence type="ECO:0000313" key="4">
    <source>
        <dbReference type="Proteomes" id="UP000321947"/>
    </source>
</evidence>
<evidence type="ECO:0000313" key="3">
    <source>
        <dbReference type="Proteomes" id="UP000321393"/>
    </source>
</evidence>
<reference evidence="3 4" key="1">
    <citation type="submission" date="2019-08" db="EMBL/GenBank/DDBJ databases">
        <title>Draft genome sequences of two oriental melons (Cucumis melo L. var makuwa).</title>
        <authorList>
            <person name="Kwon S.-Y."/>
        </authorList>
    </citation>
    <scope>NUCLEOTIDE SEQUENCE [LARGE SCALE GENOMIC DNA]</scope>
    <source>
        <strain evidence="4">cv. Chang Bougi</strain>
        <strain evidence="3">cv. SW 3</strain>
        <tissue evidence="2">Leaf</tissue>
    </source>
</reference>
<name>A0A5D3BAL3_CUCMM</name>
<dbReference type="EMBL" id="SSTD01020080">
    <property type="protein sequence ID" value="TYJ95936.1"/>
    <property type="molecule type" value="Genomic_DNA"/>
</dbReference>
<comment type="caution">
    <text evidence="2">The sequence shown here is derived from an EMBL/GenBank/DDBJ whole genome shotgun (WGS) entry which is preliminary data.</text>
</comment>
<dbReference type="EMBL" id="SSTE01019218">
    <property type="protein sequence ID" value="KAA0036876.1"/>
    <property type="molecule type" value="Genomic_DNA"/>
</dbReference>
<dbReference type="Proteomes" id="UP000321947">
    <property type="component" value="Unassembled WGS sequence"/>
</dbReference>
<gene>
    <name evidence="2" type="ORF">E5676_scaffold110G002560</name>
    <name evidence="1" type="ORF">E6C27_scaffold20G001920</name>
</gene>